<dbReference type="InterPro" id="IPR024934">
    <property type="entry name" value="Rubredoxin-like_dom"/>
</dbReference>
<keyword evidence="7 8" id="KW-0408">Iron</keyword>
<comment type="function">
    <text evidence="1">Involved in the hydrocarbon hydroxylating system, which transfers electrons from NADH to rubredoxin reductase and then through rubredoxin to alkane 1 monooxygenase.</text>
</comment>
<dbReference type="SUPFAM" id="SSF57802">
    <property type="entry name" value="Rubredoxin-like"/>
    <property type="match status" value="1"/>
</dbReference>
<dbReference type="Gene3D" id="2.20.28.10">
    <property type="match status" value="1"/>
</dbReference>
<keyword evidence="5 8" id="KW-0479">Metal-binding</keyword>
<feature type="binding site" evidence="9">
    <location>
        <position position="2"/>
    </location>
    <ligand>
        <name>Fe cation</name>
        <dbReference type="ChEBI" id="CHEBI:24875"/>
    </ligand>
</feature>
<comment type="pathway">
    <text evidence="2">Hydrocarbon metabolism; alkane degradation.</text>
</comment>
<dbReference type="Pfam" id="PF00301">
    <property type="entry name" value="Rubredoxin"/>
    <property type="match status" value="1"/>
</dbReference>
<dbReference type="AlphaFoldDB" id="A0A254NGS4"/>
<dbReference type="CDD" id="cd00730">
    <property type="entry name" value="rubredoxin"/>
    <property type="match status" value="1"/>
</dbReference>
<evidence type="ECO:0000256" key="1">
    <source>
        <dbReference type="ARBA" id="ARBA00002792"/>
    </source>
</evidence>
<dbReference type="GO" id="GO:0043448">
    <property type="term" value="P:alkane catabolic process"/>
    <property type="evidence" value="ECO:0007669"/>
    <property type="project" value="TreeGrafter"/>
</dbReference>
<evidence type="ECO:0000256" key="6">
    <source>
        <dbReference type="ARBA" id="ARBA00022982"/>
    </source>
</evidence>
<evidence type="ECO:0000313" key="11">
    <source>
        <dbReference type="EMBL" id="OWR05922.1"/>
    </source>
</evidence>
<feature type="domain" description="Rubredoxin-like" evidence="10">
    <location>
        <begin position="2"/>
        <end position="48"/>
    </location>
</feature>
<dbReference type="PIRSF" id="PIRSF000071">
    <property type="entry name" value="Rubredoxin"/>
    <property type="match status" value="1"/>
</dbReference>
<dbReference type="RefSeq" id="WP_088482124.1">
    <property type="nucleotide sequence ID" value="NZ_JBCNLH010000002.1"/>
</dbReference>
<evidence type="ECO:0000256" key="4">
    <source>
        <dbReference type="ARBA" id="ARBA00022448"/>
    </source>
</evidence>
<evidence type="ECO:0000256" key="9">
    <source>
        <dbReference type="PIRSR" id="PIRSR000071-1"/>
    </source>
</evidence>
<dbReference type="PANTHER" id="PTHR47627">
    <property type="entry name" value="RUBREDOXIN"/>
    <property type="match status" value="1"/>
</dbReference>
<proteinExistence type="inferred from homology"/>
<name>A0A254NGS4_9BURK</name>
<dbReference type="Proteomes" id="UP000197446">
    <property type="component" value="Unassembled WGS sequence"/>
</dbReference>
<dbReference type="PROSITE" id="PS00202">
    <property type="entry name" value="RUBREDOXIN"/>
    <property type="match status" value="1"/>
</dbReference>
<dbReference type="OrthoDB" id="9800607at2"/>
<feature type="binding site" evidence="9">
    <location>
        <position position="35"/>
    </location>
    <ligand>
        <name>Fe cation</name>
        <dbReference type="ChEBI" id="CHEBI:24875"/>
    </ligand>
</feature>
<evidence type="ECO:0000256" key="7">
    <source>
        <dbReference type="ARBA" id="ARBA00023004"/>
    </source>
</evidence>
<comment type="cofactor">
    <cofactor evidence="8 9">
        <name>Fe(3+)</name>
        <dbReference type="ChEBI" id="CHEBI:29034"/>
    </cofactor>
    <text evidence="8 9">Binds 1 Fe(3+) ion per subunit.</text>
</comment>
<evidence type="ECO:0000256" key="2">
    <source>
        <dbReference type="ARBA" id="ARBA00004933"/>
    </source>
</evidence>
<feature type="binding site" evidence="9">
    <location>
        <position position="38"/>
    </location>
    <ligand>
        <name>Fe cation</name>
        <dbReference type="ChEBI" id="CHEBI:24875"/>
    </ligand>
</feature>
<dbReference type="InterPro" id="IPR018527">
    <property type="entry name" value="Rubredoxin_Fe_BS"/>
</dbReference>
<evidence type="ECO:0000256" key="8">
    <source>
        <dbReference type="PIRNR" id="PIRNR000071"/>
    </source>
</evidence>
<dbReference type="InterPro" id="IPR024935">
    <property type="entry name" value="Rubredoxin_dom"/>
</dbReference>
<dbReference type="GO" id="GO:0009055">
    <property type="term" value="F:electron transfer activity"/>
    <property type="evidence" value="ECO:0007669"/>
    <property type="project" value="InterPro"/>
</dbReference>
<dbReference type="FunFam" id="2.20.28.10:FF:000001">
    <property type="entry name" value="Rubredoxin"/>
    <property type="match status" value="1"/>
</dbReference>
<keyword evidence="4 8" id="KW-0813">Transport</keyword>
<reference evidence="11 12" key="1">
    <citation type="journal article" date="2007" name="Int. J. Syst. Evol. Microbiol.">
        <title>Description of Pelomonas aquatica sp. nov. and Pelomonas puraquae sp. nov., isolated from industrial and haemodialysis water.</title>
        <authorList>
            <person name="Gomila M."/>
            <person name="Bowien B."/>
            <person name="Falsen E."/>
            <person name="Moore E.R."/>
            <person name="Lalucat J."/>
        </authorList>
    </citation>
    <scope>NUCLEOTIDE SEQUENCE [LARGE SCALE GENOMIC DNA]</scope>
    <source>
        <strain evidence="11 12">CCUG 52769</strain>
    </source>
</reference>
<keyword evidence="12" id="KW-1185">Reference proteome</keyword>
<evidence type="ECO:0000256" key="3">
    <source>
        <dbReference type="ARBA" id="ARBA00005337"/>
    </source>
</evidence>
<dbReference type="EMBL" id="NISI01000001">
    <property type="protein sequence ID" value="OWR05922.1"/>
    <property type="molecule type" value="Genomic_DNA"/>
</dbReference>
<accession>A0A254NGS4</accession>
<dbReference type="PANTHER" id="PTHR47627:SF1">
    <property type="entry name" value="RUBREDOXIN-1-RELATED"/>
    <property type="match status" value="1"/>
</dbReference>
<evidence type="ECO:0000313" key="12">
    <source>
        <dbReference type="Proteomes" id="UP000197446"/>
    </source>
</evidence>
<feature type="binding site" evidence="9">
    <location>
        <position position="5"/>
    </location>
    <ligand>
        <name>Fe cation</name>
        <dbReference type="ChEBI" id="CHEBI:24875"/>
    </ligand>
</feature>
<comment type="similarity">
    <text evidence="3 8">Belongs to the rubredoxin family.</text>
</comment>
<dbReference type="InterPro" id="IPR024922">
    <property type="entry name" value="Rubredoxin"/>
</dbReference>
<evidence type="ECO:0000259" key="10">
    <source>
        <dbReference type="PROSITE" id="PS50903"/>
    </source>
</evidence>
<keyword evidence="6 8" id="KW-0249">Electron transport</keyword>
<gene>
    <name evidence="11" type="ORF">CDO81_05645</name>
</gene>
<evidence type="ECO:0000256" key="5">
    <source>
        <dbReference type="ARBA" id="ARBA00022723"/>
    </source>
</evidence>
<organism evidence="11 12">
    <name type="scientific">Roseateles puraquae</name>
    <dbReference type="NCBI Taxonomy" id="431059"/>
    <lineage>
        <taxon>Bacteria</taxon>
        <taxon>Pseudomonadati</taxon>
        <taxon>Pseudomonadota</taxon>
        <taxon>Betaproteobacteria</taxon>
        <taxon>Burkholderiales</taxon>
        <taxon>Sphaerotilaceae</taxon>
        <taxon>Roseateles</taxon>
    </lineage>
</organism>
<dbReference type="GO" id="GO:0005506">
    <property type="term" value="F:iron ion binding"/>
    <property type="evidence" value="ECO:0007669"/>
    <property type="project" value="InterPro"/>
</dbReference>
<comment type="caution">
    <text evidence="11">The sequence shown here is derived from an EMBL/GenBank/DDBJ whole genome shotgun (WGS) entry which is preliminary data.</text>
</comment>
<dbReference type="PROSITE" id="PS50903">
    <property type="entry name" value="RUBREDOXIN_LIKE"/>
    <property type="match status" value="1"/>
</dbReference>
<sequence>MCLICGWIYDEATGDPDHGIPPGTAWADVDMNWTCPDCGARKEDFEMVRI</sequence>
<protein>
    <recommendedName>
        <fullName evidence="8">Rubredoxin</fullName>
    </recommendedName>
</protein>
<dbReference type="InterPro" id="IPR050526">
    <property type="entry name" value="Rubredoxin_ET"/>
</dbReference>